<evidence type="ECO:0008006" key="3">
    <source>
        <dbReference type="Google" id="ProtNLM"/>
    </source>
</evidence>
<accession>A0A7N2LVF4</accession>
<reference evidence="1 2" key="1">
    <citation type="journal article" date="2016" name="G3 (Bethesda)">
        <title>First Draft Assembly and Annotation of the Genome of a California Endemic Oak Quercus lobata Nee (Fagaceae).</title>
        <authorList>
            <person name="Sork V.L."/>
            <person name="Fitz-Gibbon S.T."/>
            <person name="Puiu D."/>
            <person name="Crepeau M."/>
            <person name="Gugger P.F."/>
            <person name="Sherman R."/>
            <person name="Stevens K."/>
            <person name="Langley C.H."/>
            <person name="Pellegrini M."/>
            <person name="Salzberg S.L."/>
        </authorList>
    </citation>
    <scope>NUCLEOTIDE SEQUENCE [LARGE SCALE GENOMIC DNA]</scope>
    <source>
        <strain evidence="1 2">cv. SW786</strain>
    </source>
</reference>
<sequence length="74" mass="8528">MWKLKIAEGGNDPYIFSTNNFVGRQIWQFDPEAVVQKNELRLKRLVKISTRTATRSSPVATYFGECRYLSISTV</sequence>
<protein>
    <recommendedName>
        <fullName evidence="3">Beta-amyrin synthase</fullName>
    </recommendedName>
</protein>
<organism evidence="1 2">
    <name type="scientific">Quercus lobata</name>
    <name type="common">Valley oak</name>
    <dbReference type="NCBI Taxonomy" id="97700"/>
    <lineage>
        <taxon>Eukaryota</taxon>
        <taxon>Viridiplantae</taxon>
        <taxon>Streptophyta</taxon>
        <taxon>Embryophyta</taxon>
        <taxon>Tracheophyta</taxon>
        <taxon>Spermatophyta</taxon>
        <taxon>Magnoliopsida</taxon>
        <taxon>eudicotyledons</taxon>
        <taxon>Gunneridae</taxon>
        <taxon>Pentapetalae</taxon>
        <taxon>rosids</taxon>
        <taxon>fabids</taxon>
        <taxon>Fagales</taxon>
        <taxon>Fagaceae</taxon>
        <taxon>Quercus</taxon>
    </lineage>
</organism>
<dbReference type="Proteomes" id="UP000594261">
    <property type="component" value="Chromosome 5"/>
</dbReference>
<reference evidence="1" key="2">
    <citation type="submission" date="2021-01" db="UniProtKB">
        <authorList>
            <consortium name="EnsemblPlants"/>
        </authorList>
    </citation>
    <scope>IDENTIFICATION</scope>
</reference>
<dbReference type="Gramene" id="QL05p084238:mrna">
    <property type="protein sequence ID" value="QL05p084238:mrna:CDS:1"/>
    <property type="gene ID" value="QL05p084238"/>
</dbReference>
<evidence type="ECO:0000313" key="1">
    <source>
        <dbReference type="EnsemblPlants" id="QL05p084238:mrna:CDS:1"/>
    </source>
</evidence>
<name>A0A7N2LVF4_QUELO</name>
<proteinExistence type="predicted"/>
<evidence type="ECO:0000313" key="2">
    <source>
        <dbReference type="Proteomes" id="UP000594261"/>
    </source>
</evidence>
<dbReference type="EnsemblPlants" id="QL05p084238:mrna">
    <property type="protein sequence ID" value="QL05p084238:mrna:CDS:1"/>
    <property type="gene ID" value="QL05p084238"/>
</dbReference>
<dbReference type="AlphaFoldDB" id="A0A7N2LVF4"/>
<dbReference type="InParanoid" id="A0A7N2LVF4"/>
<keyword evidence="2" id="KW-1185">Reference proteome</keyword>
<dbReference type="EMBL" id="LRBV02000005">
    <property type="status" value="NOT_ANNOTATED_CDS"/>
    <property type="molecule type" value="Genomic_DNA"/>
</dbReference>